<dbReference type="Pfam" id="PF01548">
    <property type="entry name" value="DEDD_Tnp_IS110"/>
    <property type="match status" value="1"/>
</dbReference>
<accession>X0Y7D8</accession>
<dbReference type="InterPro" id="IPR002525">
    <property type="entry name" value="Transp_IS110-like_N"/>
</dbReference>
<comment type="caution">
    <text evidence="2">The sequence shown here is derived from an EMBL/GenBank/DDBJ whole genome shotgun (WGS) entry which is preliminary data.</text>
</comment>
<dbReference type="GO" id="GO:0006313">
    <property type="term" value="P:DNA transposition"/>
    <property type="evidence" value="ECO:0007669"/>
    <property type="project" value="InterPro"/>
</dbReference>
<evidence type="ECO:0000313" key="2">
    <source>
        <dbReference type="EMBL" id="GAG32801.1"/>
    </source>
</evidence>
<dbReference type="GO" id="GO:0004803">
    <property type="term" value="F:transposase activity"/>
    <property type="evidence" value="ECO:0007669"/>
    <property type="project" value="InterPro"/>
</dbReference>
<dbReference type="NCBIfam" id="NF033542">
    <property type="entry name" value="transpos_IS110"/>
    <property type="match status" value="1"/>
</dbReference>
<dbReference type="PANTHER" id="PTHR33055">
    <property type="entry name" value="TRANSPOSASE FOR INSERTION SEQUENCE ELEMENT IS1111A"/>
    <property type="match status" value="1"/>
</dbReference>
<proteinExistence type="predicted"/>
<dbReference type="GO" id="GO:0003677">
    <property type="term" value="F:DNA binding"/>
    <property type="evidence" value="ECO:0007669"/>
    <property type="project" value="InterPro"/>
</dbReference>
<dbReference type="EMBL" id="BARS01041491">
    <property type="protein sequence ID" value="GAG32801.1"/>
    <property type="molecule type" value="Genomic_DNA"/>
</dbReference>
<name>X0Y7D8_9ZZZZ</name>
<dbReference type="PANTHER" id="PTHR33055:SF3">
    <property type="entry name" value="PUTATIVE TRANSPOSASE FOR IS117-RELATED"/>
    <property type="match status" value="1"/>
</dbReference>
<organism evidence="2">
    <name type="scientific">marine sediment metagenome</name>
    <dbReference type="NCBI Taxonomy" id="412755"/>
    <lineage>
        <taxon>unclassified sequences</taxon>
        <taxon>metagenomes</taxon>
        <taxon>ecological metagenomes</taxon>
    </lineage>
</organism>
<dbReference type="InterPro" id="IPR047650">
    <property type="entry name" value="Transpos_IS110"/>
</dbReference>
<evidence type="ECO:0000259" key="1">
    <source>
        <dbReference type="Pfam" id="PF01548"/>
    </source>
</evidence>
<sequence length="243" mass="27210">MNKNSMFFVGLDLGDKHSYIAILDQDGELIEETRLPSTKASFHQRFSTLPPCRVAMEVGSHSRWASYLLKELDHDTLVANARKLRAIYDNPRKGDRVDAEILARLARLDPELLSPIHHRSPQAQADLAVLRSRDALIRSRTLLINHARGIVKSSGARLPSCSANCFASKAAPAIPETLRPALSPILETIASLTQQIHEYDRQIEQLCQDQYPETKLLRKISGVGPITALAYILTLEDPKRFIK</sequence>
<feature type="domain" description="Transposase IS110-like N-terminal" evidence="1">
    <location>
        <begin position="9"/>
        <end position="152"/>
    </location>
</feature>
<protein>
    <recommendedName>
        <fullName evidence="1">Transposase IS110-like N-terminal domain-containing protein</fullName>
    </recommendedName>
</protein>
<reference evidence="2" key="1">
    <citation type="journal article" date="2014" name="Front. Microbiol.">
        <title>High frequency of phylogenetically diverse reductive dehalogenase-homologous genes in deep subseafloor sedimentary metagenomes.</title>
        <authorList>
            <person name="Kawai M."/>
            <person name="Futagami T."/>
            <person name="Toyoda A."/>
            <person name="Takaki Y."/>
            <person name="Nishi S."/>
            <person name="Hori S."/>
            <person name="Arai W."/>
            <person name="Tsubouchi T."/>
            <person name="Morono Y."/>
            <person name="Uchiyama I."/>
            <person name="Ito T."/>
            <person name="Fujiyama A."/>
            <person name="Inagaki F."/>
            <person name="Takami H."/>
        </authorList>
    </citation>
    <scope>NUCLEOTIDE SEQUENCE</scope>
    <source>
        <strain evidence="2">Expedition CK06-06</strain>
    </source>
</reference>
<feature type="non-terminal residue" evidence="2">
    <location>
        <position position="243"/>
    </location>
</feature>
<gene>
    <name evidence="2" type="ORF">S01H1_63093</name>
</gene>
<dbReference type="AlphaFoldDB" id="X0Y7D8"/>